<organism evidence="2 3">
    <name type="scientific">Strongyloides stercoralis</name>
    <name type="common">Threadworm</name>
    <dbReference type="NCBI Taxonomy" id="6248"/>
    <lineage>
        <taxon>Eukaryota</taxon>
        <taxon>Metazoa</taxon>
        <taxon>Ecdysozoa</taxon>
        <taxon>Nematoda</taxon>
        <taxon>Chromadorea</taxon>
        <taxon>Rhabditida</taxon>
        <taxon>Tylenchina</taxon>
        <taxon>Panagrolaimomorpha</taxon>
        <taxon>Strongyloidoidea</taxon>
        <taxon>Strongyloididae</taxon>
        <taxon>Strongyloides</taxon>
    </lineage>
</organism>
<protein>
    <submittedName>
        <fullName evidence="3">Uncharacterized protein</fullName>
    </submittedName>
</protein>
<evidence type="ECO:0000256" key="1">
    <source>
        <dbReference type="SAM" id="Phobius"/>
    </source>
</evidence>
<name>A0AAF5D3S2_STRER</name>
<sequence>MITKKYFFIIFIIFIINQLCNTYEVVCQRKMAIYKCALLFSITEHAYRKHFLAYFPESARKIIQQRVDEEKFRSIGFLTWTNKYINSQCDSTHVKLVITSLGLDCKKVSKIMLVQSTIALKNIKHYKNKECKRINSKTKHSLIKKLLYYAKLRYLTYKGNAVYSNKIHKF</sequence>
<keyword evidence="1" id="KW-0472">Membrane</keyword>
<dbReference type="Proteomes" id="UP000035681">
    <property type="component" value="Unplaced"/>
</dbReference>
<keyword evidence="1" id="KW-1133">Transmembrane helix</keyword>
<dbReference type="AlphaFoldDB" id="A0AAF5D3S2"/>
<proteinExistence type="predicted"/>
<keyword evidence="2" id="KW-1185">Reference proteome</keyword>
<reference evidence="3" key="1">
    <citation type="submission" date="2024-02" db="UniProtKB">
        <authorList>
            <consortium name="WormBaseParasite"/>
        </authorList>
    </citation>
    <scope>IDENTIFICATION</scope>
</reference>
<dbReference type="WBParaSite" id="TCONS_00005269.p1">
    <property type="protein sequence ID" value="TCONS_00005269.p1"/>
    <property type="gene ID" value="XLOC_003594"/>
</dbReference>
<accession>A0AAF5D3S2</accession>
<keyword evidence="1" id="KW-0812">Transmembrane</keyword>
<evidence type="ECO:0000313" key="3">
    <source>
        <dbReference type="WBParaSite" id="TCONS_00005269.p1"/>
    </source>
</evidence>
<feature type="transmembrane region" description="Helical" evidence="1">
    <location>
        <begin position="6"/>
        <end position="26"/>
    </location>
</feature>
<evidence type="ECO:0000313" key="2">
    <source>
        <dbReference type="Proteomes" id="UP000035681"/>
    </source>
</evidence>